<dbReference type="EMBL" id="RHJS01000002">
    <property type="protein sequence ID" value="RRK30575.1"/>
    <property type="molecule type" value="Genomic_DNA"/>
</dbReference>
<keyword evidence="1" id="KW-1133">Transmembrane helix</keyword>
<keyword evidence="1" id="KW-0472">Membrane</keyword>
<proteinExistence type="predicted"/>
<feature type="transmembrane region" description="Helical" evidence="1">
    <location>
        <begin position="30"/>
        <end position="50"/>
    </location>
</feature>
<evidence type="ECO:0000313" key="2">
    <source>
        <dbReference type="EMBL" id="RRK30575.1"/>
    </source>
</evidence>
<protein>
    <submittedName>
        <fullName evidence="2">Uncharacterized protein</fullName>
    </submittedName>
</protein>
<name>A0A3R8LCX1_9FIRM</name>
<keyword evidence="3" id="KW-1185">Reference proteome</keyword>
<comment type="caution">
    <text evidence="2">The sequence shown here is derived from an EMBL/GenBank/DDBJ whole genome shotgun (WGS) entry which is preliminary data.</text>
</comment>
<feature type="transmembrane region" description="Helical" evidence="1">
    <location>
        <begin position="5"/>
        <end position="24"/>
    </location>
</feature>
<evidence type="ECO:0000313" key="3">
    <source>
        <dbReference type="Proteomes" id="UP000274920"/>
    </source>
</evidence>
<dbReference type="AlphaFoldDB" id="A0A3R8LCX1"/>
<organism evidence="2 3">
    <name type="scientific">Schaedlerella arabinosiphila</name>
    <dbReference type="NCBI Taxonomy" id="2044587"/>
    <lineage>
        <taxon>Bacteria</taxon>
        <taxon>Bacillati</taxon>
        <taxon>Bacillota</taxon>
        <taxon>Clostridia</taxon>
        <taxon>Lachnospirales</taxon>
        <taxon>Lachnospiraceae</taxon>
        <taxon>Schaedlerella</taxon>
    </lineage>
</organism>
<accession>A0A3R8LCX1</accession>
<dbReference type="Proteomes" id="UP000274920">
    <property type="component" value="Unassembled WGS sequence"/>
</dbReference>
<keyword evidence="1" id="KW-0812">Transmembrane</keyword>
<reference evidence="2" key="1">
    <citation type="submission" date="2018-10" db="EMBL/GenBank/DDBJ databases">
        <title>Schaedlerella arabinophila gen. nov. sp. nov., isolated from the mouse intestinal tract and comparative analysis with the genome of the closely related altered Schaedler flora strain ASF502.</title>
        <authorList>
            <person name="Miyake S."/>
            <person name="Soh M."/>
            <person name="Seedorf H."/>
        </authorList>
    </citation>
    <scope>NUCLEOTIDE SEQUENCE [LARGE SCALE GENOMIC DNA]</scope>
    <source>
        <strain evidence="2">DSM 106076</strain>
    </source>
</reference>
<evidence type="ECO:0000256" key="1">
    <source>
        <dbReference type="SAM" id="Phobius"/>
    </source>
</evidence>
<sequence>MINLIFSYAFPSFPFLSFVLHMIIQEYPVFYFSFSAFFAGAKLTSPIFHLHMICREVIFAYSFLTFLCDICAKEFVGF</sequence>
<gene>
    <name evidence="2" type="ORF">EBB54_03640</name>
</gene>